<dbReference type="AlphaFoldDB" id="A0A835UYG9"/>
<proteinExistence type="predicted"/>
<keyword evidence="2" id="KW-1185">Reference proteome</keyword>
<dbReference type="EMBL" id="JADCNL010000005">
    <property type="protein sequence ID" value="KAG0480609.1"/>
    <property type="molecule type" value="Genomic_DNA"/>
</dbReference>
<organism evidence="1 2">
    <name type="scientific">Vanilla planifolia</name>
    <name type="common">Vanilla</name>
    <dbReference type="NCBI Taxonomy" id="51239"/>
    <lineage>
        <taxon>Eukaryota</taxon>
        <taxon>Viridiplantae</taxon>
        <taxon>Streptophyta</taxon>
        <taxon>Embryophyta</taxon>
        <taxon>Tracheophyta</taxon>
        <taxon>Spermatophyta</taxon>
        <taxon>Magnoliopsida</taxon>
        <taxon>Liliopsida</taxon>
        <taxon>Asparagales</taxon>
        <taxon>Orchidaceae</taxon>
        <taxon>Vanilloideae</taxon>
        <taxon>Vanilleae</taxon>
        <taxon>Vanilla</taxon>
    </lineage>
</organism>
<dbReference type="Proteomes" id="UP000636800">
    <property type="component" value="Chromosome 5"/>
</dbReference>
<reference evidence="1 2" key="1">
    <citation type="journal article" date="2020" name="Nat. Food">
        <title>A phased Vanilla planifolia genome enables genetic improvement of flavour and production.</title>
        <authorList>
            <person name="Hasing T."/>
            <person name="Tang H."/>
            <person name="Brym M."/>
            <person name="Khazi F."/>
            <person name="Huang T."/>
            <person name="Chambers A.H."/>
        </authorList>
    </citation>
    <scope>NUCLEOTIDE SEQUENCE [LARGE SCALE GENOMIC DNA]</scope>
    <source>
        <tissue evidence="1">Leaf</tissue>
    </source>
</reference>
<comment type="caution">
    <text evidence="1">The sequence shown here is derived from an EMBL/GenBank/DDBJ whole genome shotgun (WGS) entry which is preliminary data.</text>
</comment>
<accession>A0A835UYG9</accession>
<protein>
    <submittedName>
        <fullName evidence="1">Uncharacterized protein</fullName>
    </submittedName>
</protein>
<dbReference type="OrthoDB" id="10266508at2759"/>
<evidence type="ECO:0000313" key="1">
    <source>
        <dbReference type="EMBL" id="KAG0480609.1"/>
    </source>
</evidence>
<name>A0A835UYG9_VANPL</name>
<evidence type="ECO:0000313" key="2">
    <source>
        <dbReference type="Proteomes" id="UP000636800"/>
    </source>
</evidence>
<sequence length="85" mass="9886">MMLLNGFFPEKKISADIREKKAALLRTTSLVADRSFLHEVSVGRPWTTLVMQVSQAALADKCFSAEQVIKKWRRWLRKSYWITCP</sequence>
<gene>
    <name evidence="1" type="ORF">HPP92_011467</name>
</gene>